<proteinExistence type="predicted"/>
<evidence type="ECO:0000313" key="2">
    <source>
        <dbReference type="Proteomes" id="UP000008130"/>
    </source>
</evidence>
<dbReference type="AlphaFoldDB" id="F2J0I2"/>
<accession>F2J0I2</accession>
<dbReference type="EMBL" id="CP002568">
    <property type="protein sequence ID" value="ADZ69650.1"/>
    <property type="molecule type" value="Genomic_DNA"/>
</dbReference>
<name>F2J0I2_POLGS</name>
<organism evidence="1 2">
    <name type="scientific">Polymorphum gilvum (strain LMG 25793 / CGMCC 1.9160 / SL003B-26A1)</name>
    <dbReference type="NCBI Taxonomy" id="991905"/>
    <lineage>
        <taxon>Bacteria</taxon>
        <taxon>Pseudomonadati</taxon>
        <taxon>Pseudomonadota</taxon>
        <taxon>Alphaproteobacteria</taxon>
        <taxon>Rhodobacterales</taxon>
        <taxon>Paracoccaceae</taxon>
        <taxon>Polymorphum</taxon>
    </lineage>
</organism>
<dbReference type="Proteomes" id="UP000008130">
    <property type="component" value="Chromosome"/>
</dbReference>
<dbReference type="KEGG" id="pgv:SL003B_1221"/>
<keyword evidence="2" id="KW-1185">Reference proteome</keyword>
<sequence length="92" mass="10285">MVLSGVKKRFSFGRGLAETALVAALFYGYGSPAFDAMRPDFLDAPLTQYREAIHDLKDGRTGVKDGQIVAFSASFQRFRHEGFSHFRLPNAR</sequence>
<evidence type="ECO:0000313" key="1">
    <source>
        <dbReference type="EMBL" id="ADZ69650.1"/>
    </source>
</evidence>
<gene>
    <name evidence="1" type="ordered locus">SL003B_1221</name>
</gene>
<protein>
    <submittedName>
        <fullName evidence="1">Uncharacterized protein</fullName>
    </submittedName>
</protein>
<reference evidence="1 2" key="1">
    <citation type="journal article" date="2011" name="J. Bacteriol.">
        <title>Complete genome sequence of Polymorphum gilvum SL003B-26A1T, a crude oil-degrading bacterium from oil-polluted saline soil.</title>
        <authorList>
            <person name="Li S.G."/>
            <person name="Tang Y.Q."/>
            <person name="Nie Y."/>
            <person name="Cai M."/>
            <person name="Wu X.L."/>
        </authorList>
    </citation>
    <scope>NUCLEOTIDE SEQUENCE [LARGE SCALE GENOMIC DNA]</scope>
    <source>
        <strain evidence="2">LMG 25793 / CGMCC 1.9160 / SL003B-26A1</strain>
    </source>
</reference>
<dbReference type="HOGENOM" id="CLU_2410715_0_0_5"/>